<feature type="repeat" description="ANK" evidence="3">
    <location>
        <begin position="942"/>
        <end position="974"/>
    </location>
</feature>
<keyword evidence="2 3" id="KW-0040">ANK repeat</keyword>
<dbReference type="SUPFAM" id="SSF49899">
    <property type="entry name" value="Concanavalin A-like lectins/glucanases"/>
    <property type="match status" value="1"/>
</dbReference>
<dbReference type="InterPro" id="IPR044736">
    <property type="entry name" value="Gid1/RanBPM/SPLA_SPRY"/>
</dbReference>
<dbReference type="InterPro" id="IPR002110">
    <property type="entry name" value="Ankyrin_rpt"/>
</dbReference>
<feature type="compositionally biased region" description="Basic and acidic residues" evidence="5">
    <location>
        <begin position="813"/>
        <end position="830"/>
    </location>
</feature>
<reference evidence="7" key="2">
    <citation type="submission" date="2023-05" db="EMBL/GenBank/DDBJ databases">
        <authorList>
            <consortium name="Lawrence Berkeley National Laboratory"/>
            <person name="Steindorff A."/>
            <person name="Hensen N."/>
            <person name="Bonometti L."/>
            <person name="Westerberg I."/>
            <person name="Brannstrom I.O."/>
            <person name="Guillou S."/>
            <person name="Cros-Aarteil S."/>
            <person name="Calhoun S."/>
            <person name="Haridas S."/>
            <person name="Kuo A."/>
            <person name="Mondo S."/>
            <person name="Pangilinan J."/>
            <person name="Riley R."/>
            <person name="Labutti K."/>
            <person name="Andreopoulos B."/>
            <person name="Lipzen A."/>
            <person name="Chen C."/>
            <person name="Yanf M."/>
            <person name="Daum C."/>
            <person name="Ng V."/>
            <person name="Clum A."/>
            <person name="Ohm R."/>
            <person name="Martin F."/>
            <person name="Silar P."/>
            <person name="Natvig D."/>
            <person name="Lalanne C."/>
            <person name="Gautier V."/>
            <person name="Ament-Velasquez S.L."/>
            <person name="Kruys A."/>
            <person name="Hutchinson M.I."/>
            <person name="Powell A.J."/>
            <person name="Barry K."/>
            <person name="Miller A.N."/>
            <person name="Grigoriev I.V."/>
            <person name="Debuchy R."/>
            <person name="Gladieux P."/>
            <person name="Thoren M.H."/>
            <person name="Johannesson H."/>
        </authorList>
    </citation>
    <scope>NUCLEOTIDE SEQUENCE</scope>
    <source>
        <strain evidence="7">PSN293</strain>
    </source>
</reference>
<dbReference type="InterPro" id="IPR036770">
    <property type="entry name" value="Ankyrin_rpt-contain_sf"/>
</dbReference>
<feature type="repeat" description="ANK" evidence="3">
    <location>
        <begin position="1042"/>
        <end position="1075"/>
    </location>
</feature>
<dbReference type="Gene3D" id="1.25.40.20">
    <property type="entry name" value="Ankyrin repeat-containing domain"/>
    <property type="match status" value="3"/>
</dbReference>
<dbReference type="Gene3D" id="2.60.120.920">
    <property type="match status" value="1"/>
</dbReference>
<evidence type="ECO:0000256" key="4">
    <source>
        <dbReference type="SAM" id="Coils"/>
    </source>
</evidence>
<dbReference type="SUPFAM" id="SSF52540">
    <property type="entry name" value="P-loop containing nucleoside triphosphate hydrolases"/>
    <property type="match status" value="1"/>
</dbReference>
<evidence type="ECO:0000256" key="1">
    <source>
        <dbReference type="ARBA" id="ARBA00022737"/>
    </source>
</evidence>
<feature type="compositionally biased region" description="Acidic residues" evidence="5">
    <location>
        <begin position="831"/>
        <end position="842"/>
    </location>
</feature>
<dbReference type="InterPro" id="IPR003593">
    <property type="entry name" value="AAA+_ATPase"/>
</dbReference>
<proteinExistence type="predicted"/>
<reference evidence="7" key="1">
    <citation type="journal article" date="2023" name="Mol. Phylogenet. Evol.">
        <title>Genome-scale phylogeny and comparative genomics of the fungal order Sordariales.</title>
        <authorList>
            <person name="Hensen N."/>
            <person name="Bonometti L."/>
            <person name="Westerberg I."/>
            <person name="Brannstrom I.O."/>
            <person name="Guillou S."/>
            <person name="Cros-Aarteil S."/>
            <person name="Calhoun S."/>
            <person name="Haridas S."/>
            <person name="Kuo A."/>
            <person name="Mondo S."/>
            <person name="Pangilinan J."/>
            <person name="Riley R."/>
            <person name="LaButti K."/>
            <person name="Andreopoulos B."/>
            <person name="Lipzen A."/>
            <person name="Chen C."/>
            <person name="Yan M."/>
            <person name="Daum C."/>
            <person name="Ng V."/>
            <person name="Clum A."/>
            <person name="Steindorff A."/>
            <person name="Ohm R.A."/>
            <person name="Martin F."/>
            <person name="Silar P."/>
            <person name="Natvig D.O."/>
            <person name="Lalanne C."/>
            <person name="Gautier V."/>
            <person name="Ament-Velasquez S.L."/>
            <person name="Kruys A."/>
            <person name="Hutchinson M.I."/>
            <person name="Powell A.J."/>
            <person name="Barry K."/>
            <person name="Miller A.N."/>
            <person name="Grigoriev I.V."/>
            <person name="Debuchy R."/>
            <person name="Gladieux P."/>
            <person name="Hiltunen Thoren M."/>
            <person name="Johannesson H."/>
        </authorList>
    </citation>
    <scope>NUCLEOTIDE SEQUENCE</scope>
    <source>
        <strain evidence="7">PSN293</strain>
    </source>
</reference>
<dbReference type="InterPro" id="IPR013320">
    <property type="entry name" value="ConA-like_dom_sf"/>
</dbReference>
<dbReference type="PROSITE" id="PS50297">
    <property type="entry name" value="ANK_REP_REGION"/>
    <property type="match status" value="3"/>
</dbReference>
<organism evidence="7 8">
    <name type="scientific">Rhypophila decipiens</name>
    <dbReference type="NCBI Taxonomy" id="261697"/>
    <lineage>
        <taxon>Eukaryota</taxon>
        <taxon>Fungi</taxon>
        <taxon>Dikarya</taxon>
        <taxon>Ascomycota</taxon>
        <taxon>Pezizomycotina</taxon>
        <taxon>Sordariomycetes</taxon>
        <taxon>Sordariomycetidae</taxon>
        <taxon>Sordariales</taxon>
        <taxon>Naviculisporaceae</taxon>
        <taxon>Rhypophila</taxon>
    </lineage>
</organism>
<feature type="region of interest" description="Disordered" evidence="5">
    <location>
        <begin position="777"/>
        <end position="853"/>
    </location>
</feature>
<dbReference type="Pfam" id="PF12796">
    <property type="entry name" value="Ank_2"/>
    <property type="match status" value="3"/>
</dbReference>
<dbReference type="InterPro" id="IPR056884">
    <property type="entry name" value="NPHP3-like_N"/>
</dbReference>
<dbReference type="PANTHER" id="PTHR24198">
    <property type="entry name" value="ANKYRIN REPEAT AND PROTEIN KINASE DOMAIN-CONTAINING PROTEIN"/>
    <property type="match status" value="1"/>
</dbReference>
<evidence type="ECO:0000256" key="2">
    <source>
        <dbReference type="ARBA" id="ARBA00023043"/>
    </source>
</evidence>
<evidence type="ECO:0000313" key="8">
    <source>
        <dbReference type="Proteomes" id="UP001301769"/>
    </source>
</evidence>
<feature type="repeat" description="ANK" evidence="3">
    <location>
        <begin position="1145"/>
        <end position="1177"/>
    </location>
</feature>
<evidence type="ECO:0000256" key="5">
    <source>
        <dbReference type="SAM" id="MobiDB-lite"/>
    </source>
</evidence>
<name>A0AAN6Y6P5_9PEZI</name>
<evidence type="ECO:0000259" key="6">
    <source>
        <dbReference type="PROSITE" id="PS50188"/>
    </source>
</evidence>
<dbReference type="InterPro" id="IPR043136">
    <property type="entry name" value="B30.2/SPRY_sf"/>
</dbReference>
<dbReference type="Pfam" id="PF00622">
    <property type="entry name" value="SPRY"/>
    <property type="match status" value="1"/>
</dbReference>
<dbReference type="SMART" id="SM00449">
    <property type="entry name" value="SPRY"/>
    <property type="match status" value="1"/>
</dbReference>
<dbReference type="SMART" id="SM00248">
    <property type="entry name" value="ANK"/>
    <property type="match status" value="12"/>
</dbReference>
<feature type="repeat" description="ANK" evidence="3">
    <location>
        <begin position="974"/>
        <end position="1007"/>
    </location>
</feature>
<protein>
    <submittedName>
        <fullName evidence="7">Ankyrin-3</fullName>
    </submittedName>
</protein>
<feature type="domain" description="B30.2/SPRY" evidence="6">
    <location>
        <begin position="1422"/>
        <end position="1629"/>
    </location>
</feature>
<evidence type="ECO:0000256" key="3">
    <source>
        <dbReference type="PROSITE-ProRule" id="PRU00023"/>
    </source>
</evidence>
<dbReference type="InterPro" id="IPR001870">
    <property type="entry name" value="B30.2/SPRY"/>
</dbReference>
<dbReference type="EMBL" id="MU858113">
    <property type="protein sequence ID" value="KAK4213206.1"/>
    <property type="molecule type" value="Genomic_DNA"/>
</dbReference>
<feature type="repeat" description="ANK" evidence="3">
    <location>
        <begin position="1076"/>
        <end position="1110"/>
    </location>
</feature>
<feature type="repeat" description="ANK" evidence="3">
    <location>
        <begin position="1298"/>
        <end position="1330"/>
    </location>
</feature>
<dbReference type="PROSITE" id="PS50088">
    <property type="entry name" value="ANK_REPEAT"/>
    <property type="match status" value="6"/>
</dbReference>
<dbReference type="PANTHER" id="PTHR24198:SF165">
    <property type="entry name" value="ANKYRIN REPEAT-CONTAINING PROTEIN-RELATED"/>
    <property type="match status" value="1"/>
</dbReference>
<feature type="coiled-coil region" evidence="4">
    <location>
        <begin position="31"/>
        <end position="58"/>
    </location>
</feature>
<dbReference type="InterPro" id="IPR003877">
    <property type="entry name" value="SPRY_dom"/>
</dbReference>
<evidence type="ECO:0000313" key="7">
    <source>
        <dbReference type="EMBL" id="KAK4213206.1"/>
    </source>
</evidence>
<dbReference type="InterPro" id="IPR027417">
    <property type="entry name" value="P-loop_NTPase"/>
</dbReference>
<keyword evidence="1" id="KW-0677">Repeat</keyword>
<dbReference type="SUPFAM" id="SSF48403">
    <property type="entry name" value="Ankyrin repeat"/>
    <property type="match status" value="2"/>
</dbReference>
<keyword evidence="4" id="KW-0175">Coiled coil</keyword>
<sequence>MATVSLYEEAFQKFRKHASERYQDSKEQEVLAAFLKERASAEDTIEAAETLRSDSQRKYGSKKVGDIEIPQQWVDKIMGNIGTFVEAGNIAMKGAPESVGMAWFAVKLTLTAIQNNYELYSFFGSGLGDITEIMIVVRHYDRLYDERANAKWKPSPLVEKLFGDVISAYEAVLDFSFAIRRHLTAGTLTRFKHGFKDFFGSSKNKFEGKLNTIAELKKKIVEGSQGAFQDKTLTQLEGMSGVLQSITGTVNDIKEFQAQQEQWHKESTARLDSILQAVEDIKSTTKRKTPWDYAVEAFNTNRKALKPLHVTTETLANAIDSIHPGTTEWVFDDWGYQDWTQSKASKVLIVTGREGTGKSTVLASIVNRLSSEEKPDEELLYISCDMSATSGSSDHYDAKSICNTFLFQLYGMALEAGEDVRLLEACNDLFKNPKSKEAQRIGKTRVNKEDDLPDFAETFVKISLLLKKNMVLVLDGISTALSGDEQKELVREFTGLVENDITTGTPDWSIKILLGCTDKPDLRGYVIDVEEHVMDDMAKVLRDSLKVTPSLSATEQEEAEAAILPKAASQFRYLCQVAIPFIREPFVRPLSKRLEALPGGLTDKYGLALRKMKANYVGLLRTALTWSLLAPEQWPGWPLGREVMDAFYGTYDTPLDTTDQGQEDDDKFPAITRLELDQLREAAGPFLTTDMYANLEGDFYVFPRERQQVEEFCFRHQDDDSHASEHGGTDGVCSRCKSELEQKASVSMDRKEGHLIMAITCLRHLNHPTFQKRSGLVSATGPVKSQVDNEEPASTSAEEEKPAAPEAGEEPVADTKDDQESGEEGKKETEDERGEGEEDNEDVITVSTVDTDESREVEVIIEERHRAEETSPDTEDSTRIRYELQYWAHHIRQAEDLWTPEERQDNPAWQELYAEFDKFTSNPDIVLRWQTLHPEYVDTLEEASKPLNIAAAWGLVSVAEHLIKQGADPNVLSRGRTALQSAARAGVSLEMAKLLFASGSDPNTRGEDSDPPLYEWMRTDSSMEAVKTFLDAGADPSIPDTDNCNAMHWVALFGTDPVLVDVLTDAGADINARDTNDATPLHYLLLRREVPNDMLAAFIRKGADRNAEDKGSSRPLQMAAVWGDVDALRTILAPGVEEIDDPDSSGDTALYQATYGGHAETVRLLLESGANPKIQNKLGRAALHEAIFGNKKETVEVLLDWEKDHPNTVGINLLANHDRTPFFFACLSQDDEVTNIMLDALVRNNLPLSQINQLTKRGRTPFRQACEGRDDIVSRLIQLATEQDDFASLLVNQQYVNNGMTALHRAARGGHLKCVSLLLDTKLGTDITLKDKEGHTALQHAYQEWALDSDKADYEEIISLLIDMDPSAACTDAELIGTAAANGSTRLLKQLWRLKADLNMRDQYGWTPLEIARKSQQKSAEEFLSKQQTWTSMLPTRWATTYPFASAGSAGSLVIEEDGSTTGTRLGHRFTGDKICLASNRPLPAGLDEYYFEVTFHDIPDQEEPPQEHPIFAIGFCTIGGAALEFPGWPSKPNASKAKSWAMHGDDGGLFCSFVDDWALRQYLGDYKYGLPGDVVGCGVNLRTGEMFWTKNGTKIPAAVFKNVDGRLFPVIGLDHTVWCTTNFGGEPFMWKGEGTDLDLEDGVAELQTEEEEAGTATVVEVVGAVEASDEVGTGKVGVVAVSATAVAVEI</sequence>
<dbReference type="Pfam" id="PF24883">
    <property type="entry name" value="NPHP3_N"/>
    <property type="match status" value="1"/>
</dbReference>
<dbReference type="Proteomes" id="UP001301769">
    <property type="component" value="Unassembled WGS sequence"/>
</dbReference>
<dbReference type="PROSITE" id="PS50188">
    <property type="entry name" value="B302_SPRY"/>
    <property type="match status" value="1"/>
</dbReference>
<comment type="caution">
    <text evidence="7">The sequence shown here is derived from an EMBL/GenBank/DDBJ whole genome shotgun (WGS) entry which is preliminary data.</text>
</comment>
<dbReference type="Gene3D" id="3.40.50.300">
    <property type="entry name" value="P-loop containing nucleotide triphosphate hydrolases"/>
    <property type="match status" value="1"/>
</dbReference>
<keyword evidence="8" id="KW-1185">Reference proteome</keyword>
<gene>
    <name evidence="7" type="ORF">QBC37DRAFT_423533</name>
</gene>
<dbReference type="CDD" id="cd12885">
    <property type="entry name" value="SPRY_RanBP_like"/>
    <property type="match status" value="1"/>
</dbReference>
<accession>A0AAN6Y6P5</accession>
<dbReference type="SMART" id="SM00382">
    <property type="entry name" value="AAA"/>
    <property type="match status" value="1"/>
</dbReference>